<dbReference type="GO" id="GO:0005737">
    <property type="term" value="C:cytoplasm"/>
    <property type="evidence" value="ECO:0007669"/>
    <property type="project" value="UniProtKB-ARBA"/>
</dbReference>
<evidence type="ECO:0000313" key="5">
    <source>
        <dbReference type="EMBL" id="OMJ26324.1"/>
    </source>
</evidence>
<organism evidence="5 6">
    <name type="scientific">Smittium culicis</name>
    <dbReference type="NCBI Taxonomy" id="133412"/>
    <lineage>
        <taxon>Eukaryota</taxon>
        <taxon>Fungi</taxon>
        <taxon>Fungi incertae sedis</taxon>
        <taxon>Zoopagomycota</taxon>
        <taxon>Kickxellomycotina</taxon>
        <taxon>Harpellomycetes</taxon>
        <taxon>Harpellales</taxon>
        <taxon>Legeriomycetaceae</taxon>
        <taxon>Smittium</taxon>
    </lineage>
</organism>
<feature type="region of interest" description="Disordered" evidence="4">
    <location>
        <begin position="142"/>
        <end position="180"/>
    </location>
</feature>
<feature type="region of interest" description="Disordered" evidence="4">
    <location>
        <begin position="204"/>
        <end position="228"/>
    </location>
</feature>
<feature type="compositionally biased region" description="Low complexity" evidence="4">
    <location>
        <begin position="208"/>
        <end position="222"/>
    </location>
</feature>
<dbReference type="Proteomes" id="UP000187283">
    <property type="component" value="Unassembled WGS sequence"/>
</dbReference>
<evidence type="ECO:0000256" key="3">
    <source>
        <dbReference type="ARBA" id="ARBA00025740"/>
    </source>
</evidence>
<evidence type="ECO:0000256" key="2">
    <source>
        <dbReference type="ARBA" id="ARBA00022737"/>
    </source>
</evidence>
<accession>A0A1R1YHH6</accession>
<dbReference type="InterPro" id="IPR036322">
    <property type="entry name" value="WD40_repeat_dom_sf"/>
</dbReference>
<keyword evidence="2" id="KW-0677">Repeat</keyword>
<evidence type="ECO:0000256" key="4">
    <source>
        <dbReference type="SAM" id="MobiDB-lite"/>
    </source>
</evidence>
<dbReference type="InterPro" id="IPR001680">
    <property type="entry name" value="WD40_rpt"/>
</dbReference>
<gene>
    <name evidence="5" type="ORF">AYI70_g264</name>
</gene>
<evidence type="ECO:0000313" key="6">
    <source>
        <dbReference type="Proteomes" id="UP000187283"/>
    </source>
</evidence>
<dbReference type="AlphaFoldDB" id="A0A1R1YHH6"/>
<comment type="caution">
    <text evidence="5">The sequence shown here is derived from an EMBL/GenBank/DDBJ whole genome shotgun (WGS) entry which is preliminary data.</text>
</comment>
<dbReference type="PANTHER" id="PTHR11227">
    <property type="entry name" value="WD-REPEAT PROTEIN INTERACTING WITH PHOSPHOINOSIDES WIPI -RELATED"/>
    <property type="match status" value="1"/>
</dbReference>
<keyword evidence="6" id="KW-1185">Reference proteome</keyword>
<dbReference type="InterPro" id="IPR015943">
    <property type="entry name" value="WD40/YVTN_repeat-like_dom_sf"/>
</dbReference>
<comment type="similarity">
    <text evidence="3">Belongs to the WD repeat PROPPIN family.</text>
</comment>
<dbReference type="SUPFAM" id="SSF50978">
    <property type="entry name" value="WD40 repeat-like"/>
    <property type="match status" value="1"/>
</dbReference>
<keyword evidence="1" id="KW-0853">WD repeat</keyword>
<dbReference type="EMBL" id="LSSN01000034">
    <property type="protein sequence ID" value="OMJ26324.1"/>
    <property type="molecule type" value="Genomic_DNA"/>
</dbReference>
<protein>
    <submittedName>
        <fullName evidence="5">Autophagy-related protein 18</fullName>
    </submittedName>
</protein>
<reference evidence="5 6" key="1">
    <citation type="submission" date="2017-01" db="EMBL/GenBank/DDBJ databases">
        <authorList>
            <person name="Mah S.A."/>
            <person name="Swanson W.J."/>
            <person name="Moy G.W."/>
            <person name="Vacquier V.D."/>
        </authorList>
    </citation>
    <scope>NUCLEOTIDE SEQUENCE [LARGE SCALE GENOMIC DNA]</scope>
    <source>
        <strain evidence="5 6">GSMNP</strain>
    </source>
</reference>
<dbReference type="OrthoDB" id="1667587at2759"/>
<dbReference type="SMART" id="SM00320">
    <property type="entry name" value="WD40"/>
    <property type="match status" value="2"/>
</dbReference>
<proteinExistence type="inferred from homology"/>
<sequence length="311" mass="33447">MSSSSENCYIAYPAPSISYNNKVQSLSSPTTSDVMIFDANTCEAVSIIQAHKGQISCLAINPEGTLVATASEKGTLIRLFSIPHSKKLAQFRRGSYPANIFSMSFNSRSSLLAVTSDSGTVHIFKIDDSILNSSSSHNLDPGFNSAPSFDQVPPGPPSWNSDYNISSISSPNGPNTAEQQPHYLEYSSSGIAVNYTTDENLPESAFQSVSRVNSNSNTGNNNDKSKSSWRGLIDGKLIGKAASYMPGSLSKMLEPSRDFAYIRLPKPKIQNIAAMLGTSPQIIVATSEGIAYLYNINLVSGGECTLVKQYK</sequence>
<name>A0A1R1YHH6_9FUNG</name>
<evidence type="ECO:0000256" key="1">
    <source>
        <dbReference type="ARBA" id="ARBA00022574"/>
    </source>
</evidence>
<dbReference type="InterPro" id="IPR048720">
    <property type="entry name" value="PROPPIN"/>
</dbReference>
<dbReference type="Gene3D" id="2.130.10.10">
    <property type="entry name" value="YVTN repeat-like/Quinoprotein amine dehydrogenase"/>
    <property type="match status" value="1"/>
</dbReference>
<dbReference type="STRING" id="133412.A0A1R1YHH6"/>
<dbReference type="Pfam" id="PF21032">
    <property type="entry name" value="PROPPIN"/>
    <property type="match status" value="2"/>
</dbReference>